<evidence type="ECO:0000313" key="1">
    <source>
        <dbReference type="EMBL" id="ABC31197.1"/>
    </source>
</evidence>
<dbReference type="KEGG" id="hch:HCH_04494"/>
<evidence type="ECO:0000313" key="2">
    <source>
        <dbReference type="Proteomes" id="UP000000238"/>
    </source>
</evidence>
<dbReference type="AlphaFoldDB" id="Q2SDS7"/>
<sequence length="198" mass="21135">MSTRPPIERILLLFPLLSALGGCATEYSHYGRFVAENSAGEEREFLISWRTMESLSGEISAVTPVMLRTQCSDRKLVFMEPGQGGDACRAHRESGVVWCGAPGQDLSLDGKALGDATTLCGAITDENGASHIADLGRVMQLQISCWPAQTIVKTDDGPGNLDYIKASSVPYIVSVKRAEAGGSEDKPPALSETVCITD</sequence>
<proteinExistence type="predicted"/>
<organism evidence="1 2">
    <name type="scientific">Hahella chejuensis (strain KCTC 2396)</name>
    <dbReference type="NCBI Taxonomy" id="349521"/>
    <lineage>
        <taxon>Bacteria</taxon>
        <taxon>Pseudomonadati</taxon>
        <taxon>Pseudomonadota</taxon>
        <taxon>Gammaproteobacteria</taxon>
        <taxon>Oceanospirillales</taxon>
        <taxon>Hahellaceae</taxon>
        <taxon>Hahella</taxon>
    </lineage>
</organism>
<dbReference type="OrthoDB" id="6362972at2"/>
<reference evidence="1 2" key="1">
    <citation type="journal article" date="2005" name="Nucleic Acids Res.">
        <title>Genomic blueprint of Hahella chejuensis, a marine microbe producing an algicidal agent.</title>
        <authorList>
            <person name="Jeong H."/>
            <person name="Yim J.H."/>
            <person name="Lee C."/>
            <person name="Choi S.-H."/>
            <person name="Park Y.K."/>
            <person name="Yoon S.H."/>
            <person name="Hur C.-G."/>
            <person name="Kang H.-Y."/>
            <person name="Kim D."/>
            <person name="Lee H.H."/>
            <person name="Park K.H."/>
            <person name="Park S.-H."/>
            <person name="Park H.-S."/>
            <person name="Lee H.K."/>
            <person name="Oh T.K."/>
            <person name="Kim J.F."/>
        </authorList>
    </citation>
    <scope>NUCLEOTIDE SEQUENCE [LARGE SCALE GENOMIC DNA]</scope>
    <source>
        <strain evidence="1 2">KCTC 2396</strain>
    </source>
</reference>
<accession>Q2SDS7</accession>
<dbReference type="Proteomes" id="UP000000238">
    <property type="component" value="Chromosome"/>
</dbReference>
<dbReference type="PROSITE" id="PS51257">
    <property type="entry name" value="PROKAR_LIPOPROTEIN"/>
    <property type="match status" value="1"/>
</dbReference>
<dbReference type="RefSeq" id="WP_011398264.1">
    <property type="nucleotide sequence ID" value="NC_007645.1"/>
</dbReference>
<dbReference type="STRING" id="349521.HCH_04494"/>
<gene>
    <name evidence="1" type="ordered locus">HCH_04494</name>
</gene>
<keyword evidence="2" id="KW-1185">Reference proteome</keyword>
<dbReference type="eggNOG" id="ENOG50345DK">
    <property type="taxonomic scope" value="Bacteria"/>
</dbReference>
<evidence type="ECO:0008006" key="3">
    <source>
        <dbReference type="Google" id="ProtNLM"/>
    </source>
</evidence>
<protein>
    <recommendedName>
        <fullName evidence="3">Lipoprotein</fullName>
    </recommendedName>
</protein>
<dbReference type="EMBL" id="CP000155">
    <property type="protein sequence ID" value="ABC31197.1"/>
    <property type="molecule type" value="Genomic_DNA"/>
</dbReference>
<name>Q2SDS7_HAHCH</name>
<dbReference type="HOGENOM" id="CLU_1394892_0_0_6"/>